<keyword evidence="1" id="KW-0862">Zinc</keyword>
<feature type="domain" description="CCHC-type" evidence="3">
    <location>
        <begin position="331"/>
        <end position="346"/>
    </location>
</feature>
<evidence type="ECO:0000259" key="4">
    <source>
        <dbReference type="PROSITE" id="PS50994"/>
    </source>
</evidence>
<dbReference type="InterPro" id="IPR050951">
    <property type="entry name" value="Retrovirus_Pol_polyprotein"/>
</dbReference>
<dbReference type="PROSITE" id="PS50994">
    <property type="entry name" value="INTEGRASE"/>
    <property type="match status" value="1"/>
</dbReference>
<dbReference type="GO" id="GO:0003676">
    <property type="term" value="F:nucleic acid binding"/>
    <property type="evidence" value="ECO:0007669"/>
    <property type="project" value="InterPro"/>
</dbReference>
<proteinExistence type="predicted"/>
<sequence>MNHLETNAPGKELPPPTTSSQPPKTTTKKQTPTVSGHTSQPRATGTPAETPGTMNVMQEMLFALQQQQQQINQMFQLLANREREPAAQQPQQQTQEEIPQTGRSRSAGSSLSGEAGRRTTESWPTGSAVQALASQIPEFAGQDDDNIQAWVRRVDKVAQVHGASDGVTLLAASTQLKKSARRWFDVQTDAAVESWSGLKDELLKIFDRKVPFYKVMQRIDARKWMPNKESFDDYAIEKLALMHRVDLPEQDRIHLLVSGIQQTALKATALAITDDKLDGFLKKMRKITQGTEEWDKKPTTTKQDTRPKDGSCKNCGKKGHNAKECRAEVSCFYCKEKGHRRYNCPSLEKKEAKASNKVANSSGTAAAAVIPESLPSPSDTVAVMQEPTGNTRLVIDDPIVKVELALENKKNTEMLALIDTGSPVSFIKSCAYNKFIKPTKKLSGIKRNLKNLSDEPLDILGSITIDLSLQLLKEKNFSVNFYVLNSDAFQGDIILGREFLTKSKLTLVYNPAAEGDPWANGLAERVNRFLKSSLTKLINSPEKWKKRLGTIQYIINNTHHSAINATPAKLMLGFDQKNHSDQALAQYTQEMVNVDTDLEKERQVNRDAALRATDMIRNYNKEYKDAHRNKPTIYKEGDYVLVRDTTNKVGVSSKLKPKYKGPYLVAKSLGSNRYVIKDIPGFNVTQKPLDTILSSDKIKPWVKIVTPEEK</sequence>
<feature type="region of interest" description="Disordered" evidence="2">
    <location>
        <begin position="1"/>
        <end position="52"/>
    </location>
</feature>
<keyword evidence="1" id="KW-0863">Zinc-finger</keyword>
<dbReference type="PANTHER" id="PTHR37984">
    <property type="entry name" value="PROTEIN CBG26694"/>
    <property type="match status" value="1"/>
</dbReference>
<dbReference type="InterPro" id="IPR036397">
    <property type="entry name" value="RNaseH_sf"/>
</dbReference>
<reference evidence="5 6" key="1">
    <citation type="submission" date="2015-04" db="EMBL/GenBank/DDBJ databases">
        <title>Lasius niger genome sequencing.</title>
        <authorList>
            <person name="Konorov E.A."/>
            <person name="Nikitin M.A."/>
            <person name="Kirill M.V."/>
            <person name="Chang P."/>
        </authorList>
    </citation>
    <scope>NUCLEOTIDE SEQUENCE [LARGE SCALE GENOMIC DNA]</scope>
    <source>
        <tissue evidence="5">Whole</tissue>
    </source>
</reference>
<dbReference type="AlphaFoldDB" id="A0A0J7KK45"/>
<keyword evidence="1" id="KW-0479">Metal-binding</keyword>
<organism evidence="5 6">
    <name type="scientific">Lasius niger</name>
    <name type="common">Black garden ant</name>
    <dbReference type="NCBI Taxonomy" id="67767"/>
    <lineage>
        <taxon>Eukaryota</taxon>
        <taxon>Metazoa</taxon>
        <taxon>Ecdysozoa</taxon>
        <taxon>Arthropoda</taxon>
        <taxon>Hexapoda</taxon>
        <taxon>Insecta</taxon>
        <taxon>Pterygota</taxon>
        <taxon>Neoptera</taxon>
        <taxon>Endopterygota</taxon>
        <taxon>Hymenoptera</taxon>
        <taxon>Apocrita</taxon>
        <taxon>Aculeata</taxon>
        <taxon>Formicoidea</taxon>
        <taxon>Formicidae</taxon>
        <taxon>Formicinae</taxon>
        <taxon>Lasius</taxon>
        <taxon>Lasius</taxon>
    </lineage>
</organism>
<dbReference type="GO" id="GO:0015074">
    <property type="term" value="P:DNA integration"/>
    <property type="evidence" value="ECO:0007669"/>
    <property type="project" value="InterPro"/>
</dbReference>
<feature type="compositionally biased region" description="Basic and acidic residues" evidence="2">
    <location>
        <begin position="293"/>
        <end position="311"/>
    </location>
</feature>
<feature type="compositionally biased region" description="Polar residues" evidence="2">
    <location>
        <begin position="34"/>
        <end position="43"/>
    </location>
</feature>
<dbReference type="PANTHER" id="PTHR37984:SF15">
    <property type="entry name" value="INTEGRASE CATALYTIC DOMAIN-CONTAINING PROTEIN"/>
    <property type="match status" value="1"/>
</dbReference>
<feature type="compositionally biased region" description="Low complexity" evidence="2">
    <location>
        <begin position="18"/>
        <end position="33"/>
    </location>
</feature>
<dbReference type="SMART" id="SM00343">
    <property type="entry name" value="ZnF_C2HC"/>
    <property type="match status" value="2"/>
</dbReference>
<dbReference type="Pfam" id="PF00098">
    <property type="entry name" value="zf-CCHC"/>
    <property type="match status" value="1"/>
</dbReference>
<evidence type="ECO:0000313" key="5">
    <source>
        <dbReference type="EMBL" id="KMQ90589.1"/>
    </source>
</evidence>
<evidence type="ECO:0000259" key="3">
    <source>
        <dbReference type="PROSITE" id="PS50158"/>
    </source>
</evidence>
<dbReference type="SUPFAM" id="SSF57756">
    <property type="entry name" value="Retrovirus zinc finger-like domains"/>
    <property type="match status" value="1"/>
</dbReference>
<dbReference type="GO" id="GO:0008270">
    <property type="term" value="F:zinc ion binding"/>
    <property type="evidence" value="ECO:0007669"/>
    <property type="project" value="UniProtKB-KW"/>
</dbReference>
<feature type="region of interest" description="Disordered" evidence="2">
    <location>
        <begin position="291"/>
        <end position="319"/>
    </location>
</feature>
<dbReference type="SUPFAM" id="SSF53098">
    <property type="entry name" value="Ribonuclease H-like"/>
    <property type="match status" value="1"/>
</dbReference>
<evidence type="ECO:0000256" key="1">
    <source>
        <dbReference type="PROSITE-ProRule" id="PRU00047"/>
    </source>
</evidence>
<dbReference type="Gene3D" id="3.30.420.10">
    <property type="entry name" value="Ribonuclease H-like superfamily/Ribonuclease H"/>
    <property type="match status" value="1"/>
</dbReference>
<dbReference type="OrthoDB" id="115435at2759"/>
<dbReference type="Proteomes" id="UP000036403">
    <property type="component" value="Unassembled WGS sequence"/>
</dbReference>
<dbReference type="InterPro" id="IPR001584">
    <property type="entry name" value="Integrase_cat-core"/>
</dbReference>
<protein>
    <submittedName>
        <fullName evidence="5">Uncharacterized protein</fullName>
    </submittedName>
</protein>
<dbReference type="PaxDb" id="67767-A0A0J7KK45"/>
<feature type="domain" description="CCHC-type" evidence="3">
    <location>
        <begin position="312"/>
        <end position="326"/>
    </location>
</feature>
<comment type="caution">
    <text evidence="5">The sequence shown here is derived from an EMBL/GenBank/DDBJ whole genome shotgun (WGS) entry which is preliminary data.</text>
</comment>
<keyword evidence="6" id="KW-1185">Reference proteome</keyword>
<dbReference type="Gene3D" id="4.10.60.10">
    <property type="entry name" value="Zinc finger, CCHC-type"/>
    <property type="match status" value="1"/>
</dbReference>
<dbReference type="InterPro" id="IPR036875">
    <property type="entry name" value="Znf_CCHC_sf"/>
</dbReference>
<dbReference type="PROSITE" id="PS50158">
    <property type="entry name" value="ZF_CCHC"/>
    <property type="match status" value="2"/>
</dbReference>
<name>A0A0J7KK45_LASNI</name>
<evidence type="ECO:0000256" key="2">
    <source>
        <dbReference type="SAM" id="MobiDB-lite"/>
    </source>
</evidence>
<dbReference type="CDD" id="cd00303">
    <property type="entry name" value="retropepsin_like"/>
    <property type="match status" value="1"/>
</dbReference>
<dbReference type="EMBL" id="LBMM01006475">
    <property type="protein sequence ID" value="KMQ90589.1"/>
    <property type="molecule type" value="Genomic_DNA"/>
</dbReference>
<feature type="domain" description="Integrase catalytic" evidence="4">
    <location>
        <begin position="383"/>
        <end position="575"/>
    </location>
</feature>
<dbReference type="InterPro" id="IPR012337">
    <property type="entry name" value="RNaseH-like_sf"/>
</dbReference>
<feature type="compositionally biased region" description="Low complexity" evidence="2">
    <location>
        <begin position="86"/>
        <end position="114"/>
    </location>
</feature>
<dbReference type="InterPro" id="IPR001878">
    <property type="entry name" value="Znf_CCHC"/>
</dbReference>
<accession>A0A0J7KK45</accession>
<feature type="region of interest" description="Disordered" evidence="2">
    <location>
        <begin position="82"/>
        <end position="128"/>
    </location>
</feature>
<evidence type="ECO:0000313" key="6">
    <source>
        <dbReference type="Proteomes" id="UP000036403"/>
    </source>
</evidence>
<gene>
    <name evidence="5" type="ORF">RF55_9633</name>
</gene>